<proteinExistence type="predicted"/>
<dbReference type="AlphaFoldDB" id="A0A8J6XKQ2"/>
<protein>
    <submittedName>
        <fullName evidence="2">TniQ family protein</fullName>
    </submittedName>
</protein>
<feature type="domain" description="TniQ" evidence="1">
    <location>
        <begin position="30"/>
        <end position="172"/>
    </location>
</feature>
<evidence type="ECO:0000313" key="3">
    <source>
        <dbReference type="Proteomes" id="UP000629098"/>
    </source>
</evidence>
<dbReference type="Pfam" id="PF06527">
    <property type="entry name" value="TniQ"/>
    <property type="match status" value="1"/>
</dbReference>
<keyword evidence="3" id="KW-1185">Reference proteome</keyword>
<comment type="caution">
    <text evidence="2">The sequence shown here is derived from an EMBL/GenBank/DDBJ whole genome shotgun (WGS) entry which is preliminary data.</text>
</comment>
<accession>A0A8J6XKQ2</accession>
<dbReference type="RefSeq" id="WP_190827391.1">
    <property type="nucleotide sequence ID" value="NZ_CAWPPI010000040.1"/>
</dbReference>
<reference evidence="2" key="1">
    <citation type="submission" date="2020-09" db="EMBL/GenBank/DDBJ databases">
        <title>Iningainema tapete sp. nov. (Scytonemataceae, Cyanobacteria) from greenhouses in central Florida (USA) produces two types of nodularin with biosynthetic potential for microcystin-LR and anabaenopeptins.</title>
        <authorList>
            <person name="Berthold D.E."/>
            <person name="Lefler F.W."/>
            <person name="Huang I.-S."/>
            <person name="Abdulla H."/>
            <person name="Zimba P.V."/>
            <person name="Laughinghouse H.D. IV."/>
        </authorList>
    </citation>
    <scope>NUCLEOTIDE SEQUENCE</scope>
    <source>
        <strain evidence="2">BLCCT55</strain>
    </source>
</reference>
<evidence type="ECO:0000259" key="1">
    <source>
        <dbReference type="Pfam" id="PF06527"/>
    </source>
</evidence>
<gene>
    <name evidence="2" type="ORF">ICL16_11200</name>
</gene>
<evidence type="ECO:0000313" key="2">
    <source>
        <dbReference type="EMBL" id="MBD2772626.1"/>
    </source>
</evidence>
<dbReference type="Proteomes" id="UP000629098">
    <property type="component" value="Unassembled WGS sequence"/>
</dbReference>
<dbReference type="InterPro" id="IPR009492">
    <property type="entry name" value="TniQ"/>
</dbReference>
<sequence length="400" mass="46472">MHHEYILSESWLRESLSLPKRSRLYPLKPYGLGTPWVESLSSYITRLAAIHQVATGVLLSQELAPFLNKCDREQRLSTKYYQTFFSQTGAWNGTGMMATEPMSVLQKLTQQPSLRFLTLITWSSVLSTKNLLRPHKAWCPLCYEEWNKNTQIVHDPLLWCISAITTCSRHKQILLNLCPNCGEMIYELSWNSKVGFCCRCHYWLGNNCRVNNNINIKLDDWEWQNFINQQIGSILANAPYLIQLPCLDKLANAIDFCIQTYGRGNASYFAEQMFLSPTVPLDWRQGRTLPSLNLLLRVCYRLSIPLIDILTGNVKVLEPQALKELPLCQQQRKTNRPFTLNTVQQLLENALIEEPPKSVMEVAAAISYHKTELYRHFPDLCRQITTRYKLYRYQSQRERV</sequence>
<organism evidence="2 3">
    <name type="scientific">Iningainema tapete BLCC-T55</name>
    <dbReference type="NCBI Taxonomy" id="2748662"/>
    <lineage>
        <taxon>Bacteria</taxon>
        <taxon>Bacillati</taxon>
        <taxon>Cyanobacteriota</taxon>
        <taxon>Cyanophyceae</taxon>
        <taxon>Nostocales</taxon>
        <taxon>Scytonemataceae</taxon>
        <taxon>Iningainema tapete</taxon>
    </lineage>
</organism>
<dbReference type="EMBL" id="JACXAE010000040">
    <property type="protein sequence ID" value="MBD2772626.1"/>
    <property type="molecule type" value="Genomic_DNA"/>
</dbReference>
<name>A0A8J6XKQ2_9CYAN</name>